<keyword evidence="1" id="KW-0472">Membrane</keyword>
<feature type="transmembrane region" description="Helical" evidence="1">
    <location>
        <begin position="109"/>
        <end position="129"/>
    </location>
</feature>
<organism evidence="2">
    <name type="scientific">Candidatus Methanogaster sp. ANME-2c ERB4</name>
    <dbReference type="NCBI Taxonomy" id="2759911"/>
    <lineage>
        <taxon>Archaea</taxon>
        <taxon>Methanobacteriati</taxon>
        <taxon>Methanobacteriota</taxon>
        <taxon>Stenosarchaea group</taxon>
        <taxon>Methanomicrobia</taxon>
        <taxon>Methanosarcinales</taxon>
        <taxon>ANME-2 cluster</taxon>
        <taxon>Candidatus Methanogasteraceae</taxon>
        <taxon>Candidatus Methanogaster</taxon>
    </lineage>
</organism>
<dbReference type="Pfam" id="PF09946">
    <property type="entry name" value="DUF2178"/>
    <property type="match status" value="1"/>
</dbReference>
<evidence type="ECO:0008006" key="3">
    <source>
        <dbReference type="Google" id="ProtNLM"/>
    </source>
</evidence>
<dbReference type="InterPro" id="IPR019235">
    <property type="entry name" value="DUF2178_TM"/>
</dbReference>
<feature type="transmembrane region" description="Helical" evidence="1">
    <location>
        <begin position="12"/>
        <end position="31"/>
    </location>
</feature>
<dbReference type="EMBL" id="MT631233">
    <property type="protein sequence ID" value="QNO46901.1"/>
    <property type="molecule type" value="Genomic_DNA"/>
</dbReference>
<gene>
    <name evidence="2" type="ORF">ACBBHCKA_00002</name>
</gene>
<sequence>MKIRNNKDALVIGALIAGIVIISEGIIGYLNSENIIRCILIDSSFWFGTFTLGYGLYAANKSESEVLPDERNERNYQRAGYAAFWIILVSAGLMLLADERGLCNLEIRGALSATILIGMFSFVILGWYYNRRVCE</sequence>
<evidence type="ECO:0000313" key="2">
    <source>
        <dbReference type="EMBL" id="QNO46901.1"/>
    </source>
</evidence>
<feature type="transmembrane region" description="Helical" evidence="1">
    <location>
        <begin position="79"/>
        <end position="97"/>
    </location>
</feature>
<dbReference type="AlphaFoldDB" id="A0A7G9YFW7"/>
<proteinExistence type="predicted"/>
<accession>A0A7G9YFW7</accession>
<keyword evidence="1" id="KW-0812">Transmembrane</keyword>
<reference evidence="2" key="1">
    <citation type="submission" date="2020-06" db="EMBL/GenBank/DDBJ databases">
        <title>Unique genomic features of the anaerobic methanotrophic archaea.</title>
        <authorList>
            <person name="Chadwick G.L."/>
            <person name="Skennerton C.T."/>
            <person name="Laso-Perez R."/>
            <person name="Leu A.O."/>
            <person name="Speth D.R."/>
            <person name="Yu H."/>
            <person name="Morgan-Lang C."/>
            <person name="Hatzenpichler R."/>
            <person name="Goudeau D."/>
            <person name="Malmstrom R."/>
            <person name="Brazelton W.J."/>
            <person name="Woyke T."/>
            <person name="Hallam S.J."/>
            <person name="Tyson G.W."/>
            <person name="Wegener G."/>
            <person name="Boetius A."/>
            <person name="Orphan V."/>
        </authorList>
    </citation>
    <scope>NUCLEOTIDE SEQUENCE</scope>
</reference>
<keyword evidence="1" id="KW-1133">Transmembrane helix</keyword>
<feature type="transmembrane region" description="Helical" evidence="1">
    <location>
        <begin position="38"/>
        <end position="59"/>
    </location>
</feature>
<evidence type="ECO:0000256" key="1">
    <source>
        <dbReference type="SAM" id="Phobius"/>
    </source>
</evidence>
<name>A0A7G9YFW7_9EURY</name>
<protein>
    <recommendedName>
        <fullName evidence="3">DUF2178 domain-containing protein</fullName>
    </recommendedName>
</protein>